<dbReference type="AlphaFoldDB" id="A0A5J4KUC3"/>
<dbReference type="PANTHER" id="PTHR37311">
    <property type="entry name" value="2-PHOSPHOSULFOLACTATE PHOSPHATASE-RELATED"/>
    <property type="match status" value="1"/>
</dbReference>
<dbReference type="InterPro" id="IPR005238">
    <property type="entry name" value="ComB-like"/>
</dbReference>
<evidence type="ECO:0000256" key="6">
    <source>
        <dbReference type="ARBA" id="ARBA00022842"/>
    </source>
</evidence>
<evidence type="ECO:0000256" key="3">
    <source>
        <dbReference type="ARBA" id="ARBA00012953"/>
    </source>
</evidence>
<organism evidence="8 9">
    <name type="scientific">Dictyobacter vulcani</name>
    <dbReference type="NCBI Taxonomy" id="2607529"/>
    <lineage>
        <taxon>Bacteria</taxon>
        <taxon>Bacillati</taxon>
        <taxon>Chloroflexota</taxon>
        <taxon>Ktedonobacteria</taxon>
        <taxon>Ktedonobacterales</taxon>
        <taxon>Dictyobacteraceae</taxon>
        <taxon>Dictyobacter</taxon>
    </lineage>
</organism>
<evidence type="ECO:0000313" key="9">
    <source>
        <dbReference type="Proteomes" id="UP000326912"/>
    </source>
</evidence>
<keyword evidence="6" id="KW-0460">Magnesium</keyword>
<dbReference type="EC" id="3.1.3.71" evidence="3"/>
<proteinExistence type="inferred from homology"/>
<name>A0A5J4KUC3_9CHLR</name>
<dbReference type="GO" id="GO:0050545">
    <property type="term" value="F:sulfopyruvate decarboxylase activity"/>
    <property type="evidence" value="ECO:0007669"/>
    <property type="project" value="TreeGrafter"/>
</dbReference>
<evidence type="ECO:0000313" key="8">
    <source>
        <dbReference type="EMBL" id="GER88816.1"/>
    </source>
</evidence>
<comment type="cofactor">
    <cofactor evidence="1">
        <name>Mg(2+)</name>
        <dbReference type="ChEBI" id="CHEBI:18420"/>
    </cofactor>
</comment>
<evidence type="ECO:0000256" key="2">
    <source>
        <dbReference type="ARBA" id="ARBA00009997"/>
    </source>
</evidence>
<dbReference type="Proteomes" id="UP000326912">
    <property type="component" value="Unassembled WGS sequence"/>
</dbReference>
<evidence type="ECO:0000256" key="4">
    <source>
        <dbReference type="ARBA" id="ARBA00021948"/>
    </source>
</evidence>
<dbReference type="Pfam" id="PF04029">
    <property type="entry name" value="2-ph_phosp"/>
    <property type="match status" value="1"/>
</dbReference>
<sequence length="255" mass="27600">MPVKTSYRCSLAWGRHGVLQATQRGDIVVVVDILSFSTATAVAIQQGAFIYPCTYHDDAAALATRVGGEVAVRRNEVPHKGRFSLSPPTFLQIEPGTRVVVESPNGATCSRYAQQIQFLFAGSLLNAQAVARAVAEIIEHSTLNVTVIACGERWRPATEDGELRVALEDFLGAGAILAALPYSKSPDAQVSASAFVHSQDQLASLLWNCESGQELCEKGFAEDVRLASQLDLYTTAPIMNGDHFEQFRSSRHGIH</sequence>
<dbReference type="PANTHER" id="PTHR37311:SF1">
    <property type="entry name" value="2-PHOSPHOSULFOLACTATE PHOSPHATASE-RELATED"/>
    <property type="match status" value="1"/>
</dbReference>
<dbReference type="SUPFAM" id="SSF142823">
    <property type="entry name" value="ComB-like"/>
    <property type="match status" value="1"/>
</dbReference>
<comment type="caution">
    <text evidence="8">The sequence shown here is derived from an EMBL/GenBank/DDBJ whole genome shotgun (WGS) entry which is preliminary data.</text>
</comment>
<comment type="similarity">
    <text evidence="2">Belongs to the ComB family.</text>
</comment>
<dbReference type="GO" id="GO:0050532">
    <property type="term" value="F:2-phosphosulfolactate phosphatase activity"/>
    <property type="evidence" value="ECO:0007669"/>
    <property type="project" value="UniProtKB-EC"/>
</dbReference>
<gene>
    <name evidence="8" type="ORF">KDW_29780</name>
</gene>
<dbReference type="InterPro" id="IPR036702">
    <property type="entry name" value="ComB-like_sf"/>
</dbReference>
<dbReference type="EMBL" id="BKZW01000001">
    <property type="protein sequence ID" value="GER88816.1"/>
    <property type="molecule type" value="Genomic_DNA"/>
</dbReference>
<evidence type="ECO:0000256" key="1">
    <source>
        <dbReference type="ARBA" id="ARBA00001946"/>
    </source>
</evidence>
<comment type="catalytic activity">
    <reaction evidence="7">
        <text>(2R)-O-phospho-3-sulfolactate + H2O = (2R)-3-sulfolactate + phosphate</text>
        <dbReference type="Rhea" id="RHEA:23416"/>
        <dbReference type="ChEBI" id="CHEBI:15377"/>
        <dbReference type="ChEBI" id="CHEBI:15597"/>
        <dbReference type="ChEBI" id="CHEBI:43474"/>
        <dbReference type="ChEBI" id="CHEBI:58738"/>
        <dbReference type="EC" id="3.1.3.71"/>
    </reaction>
</comment>
<evidence type="ECO:0000256" key="7">
    <source>
        <dbReference type="ARBA" id="ARBA00033711"/>
    </source>
</evidence>
<keyword evidence="5" id="KW-0378">Hydrolase</keyword>
<evidence type="ECO:0000256" key="5">
    <source>
        <dbReference type="ARBA" id="ARBA00022801"/>
    </source>
</evidence>
<reference evidence="8 9" key="1">
    <citation type="submission" date="2019-10" db="EMBL/GenBank/DDBJ databases">
        <title>Dictyobacter vulcani sp. nov., within the class Ktedonobacteria, isolated from soil of volcanic Mt. Zao.</title>
        <authorList>
            <person name="Zheng Y."/>
            <person name="Wang C.M."/>
            <person name="Sakai Y."/>
            <person name="Abe K."/>
            <person name="Yokota A."/>
            <person name="Yabe S."/>
        </authorList>
    </citation>
    <scope>NUCLEOTIDE SEQUENCE [LARGE SCALE GENOMIC DNA]</scope>
    <source>
        <strain evidence="8 9">W12</strain>
    </source>
</reference>
<accession>A0A5J4KUC3</accession>
<dbReference type="GO" id="GO:0000287">
    <property type="term" value="F:magnesium ion binding"/>
    <property type="evidence" value="ECO:0007669"/>
    <property type="project" value="InterPro"/>
</dbReference>
<keyword evidence="9" id="KW-1185">Reference proteome</keyword>
<protein>
    <recommendedName>
        <fullName evidence="4">Probable 2-phosphosulfolactate phosphatase</fullName>
        <ecNumber evidence="3">3.1.3.71</ecNumber>
    </recommendedName>
</protein>
<dbReference type="Gene3D" id="3.90.1560.10">
    <property type="entry name" value="ComB-like"/>
    <property type="match status" value="1"/>
</dbReference>